<keyword evidence="2" id="KW-0378">Hydrolase</keyword>
<keyword evidence="3" id="KW-0788">Thiol protease</keyword>
<dbReference type="Pfam" id="PF11996">
    <property type="entry name" value="DUF3491"/>
    <property type="match status" value="1"/>
</dbReference>
<feature type="compositionally biased region" description="Polar residues" evidence="4">
    <location>
        <begin position="21"/>
        <end position="55"/>
    </location>
</feature>
<dbReference type="InterPro" id="IPR024770">
    <property type="entry name" value="TcdA/TcdB_cat"/>
</dbReference>
<evidence type="ECO:0000313" key="7">
    <source>
        <dbReference type="EMBL" id="QVE49097.1"/>
    </source>
</evidence>
<organism evidence="7 8">
    <name type="scientific">Chlamydia crocodili</name>
    <dbReference type="NCBI Taxonomy" id="2766982"/>
    <lineage>
        <taxon>Bacteria</taxon>
        <taxon>Pseudomonadati</taxon>
        <taxon>Chlamydiota</taxon>
        <taxon>Chlamydiia</taxon>
        <taxon>Chlamydiales</taxon>
        <taxon>Chlamydiaceae</taxon>
        <taxon>Chlamydia/Chlamydophila group</taxon>
        <taxon>Chlamydia</taxon>
    </lineage>
</organism>
<keyword evidence="1" id="KW-0645">Protease</keyword>
<feature type="domain" description="GT44" evidence="6">
    <location>
        <begin position="198"/>
        <end position="655"/>
    </location>
</feature>
<dbReference type="Gene3D" id="3.90.550.20">
    <property type="match status" value="1"/>
</dbReference>
<evidence type="ECO:0000256" key="3">
    <source>
        <dbReference type="ARBA" id="ARBA00022807"/>
    </source>
</evidence>
<dbReference type="EMBL" id="CP060791">
    <property type="protein sequence ID" value="QVE49097.1"/>
    <property type="molecule type" value="Genomic_DNA"/>
</dbReference>
<dbReference type="GeneID" id="301705023"/>
<dbReference type="NCBIfam" id="TIGR01586">
    <property type="entry name" value="yopT_cys_prot"/>
    <property type="match status" value="1"/>
</dbReference>
<evidence type="ECO:0000256" key="2">
    <source>
        <dbReference type="ARBA" id="ARBA00022801"/>
    </source>
</evidence>
<keyword evidence="8" id="KW-1185">Reference proteome</keyword>
<reference evidence="7 8" key="1">
    <citation type="submission" date="2020-08" db="EMBL/GenBank/DDBJ databases">
        <title>Isolation and characterization of novel Chlamydia from Siamese crocodiles (Crocodylus siamensis).</title>
        <authorList>
            <person name="Sariya L."/>
        </authorList>
    </citation>
    <scope>NUCLEOTIDE SEQUENCE [LARGE SCALE GENOMIC DNA]</scope>
    <source>
        <strain evidence="7 8">No. 12</strain>
    </source>
</reference>
<proteinExistence type="predicted"/>
<name>A0ABX8CHM7_9CHLA</name>
<dbReference type="Proteomes" id="UP000680625">
    <property type="component" value="Chromosome"/>
</dbReference>
<dbReference type="InterPro" id="IPR021882">
    <property type="entry name" value="DUF3491"/>
</dbReference>
<protein>
    <submittedName>
        <fullName evidence="7">LifA/Efa1-related large cytotoxin</fullName>
    </submittedName>
</protein>
<evidence type="ECO:0000259" key="6">
    <source>
        <dbReference type="Pfam" id="PF12919"/>
    </source>
</evidence>
<accession>A0ABX8CHM7</accession>
<feature type="compositionally biased region" description="Acidic residues" evidence="4">
    <location>
        <begin position="3174"/>
        <end position="3200"/>
    </location>
</feature>
<dbReference type="InterPro" id="IPR029044">
    <property type="entry name" value="Nucleotide-diphossugar_trans"/>
</dbReference>
<feature type="region of interest" description="Disordered" evidence="4">
    <location>
        <begin position="1"/>
        <end position="55"/>
    </location>
</feature>
<evidence type="ECO:0000313" key="8">
    <source>
        <dbReference type="Proteomes" id="UP000680625"/>
    </source>
</evidence>
<evidence type="ECO:0000259" key="5">
    <source>
        <dbReference type="Pfam" id="PF12918"/>
    </source>
</evidence>
<sequence length="3200" mass="362184">MGGEGGSRGKKRILAKLVKASASSQSRKPTTTPARYSPTHIPNSTSFLPESSTPLEQSIGETSSALIKKDTTTPVQKAAKDLHYLSRRKRGLEDEAQAGGSATNTYDLTPENIVKKLGLTPEQERTCQTPINNLKKAIGRYNDLQTKNSRKGQDLLVKQSTFLETIQKRAKISKQPIVEQVMTTIRTEFLSHKVKVDKHLHGIWIAGSPPDDTDAYIKVFLQTYTDFDFLFWVDETAYGAAKFSSTLKKIAFDSSLNDLRKETGEDVKKFVKYFDDLKAKYDATENLDEREKYYDDLLQMYNDYERVDEHVKNHFNAIFLRNIIVSQDGFFNFCMLKGVDAITDQTRIEYLEETIKLPKEEIEQYKKTIETNKKKIQDIVDKVNKSLGSDRVKIKDVKNLTRMKDRMHLYNYEMEMLLRWNYAAASDQIRMFMLEEHGGIYTDLDIMPTYSQEVTNAIFEKGGNRFFESLQIRRALSDAALKIANGETTVTLEQITKEIDTSELTDDDKKKVTELIGKFQEIHKSEGGAQGKTKKSLFQTMAPEIVRDTMPILRRYHKWSTGWHIRGLNGLMMSHKGSALVDGVIRGQWQAYAELRHLRENVLSGDFFNTLEDLTHLDRDEMVGGHLVKDYLGKSLFYDFRQDSIIPGAVSTLGITGPGLIRNEMIKYFKGLGPMGKAFLTKDGNKLGDDAYLGSYKQITTPEGETTYDWTNPLSIGSNDVTPGDESTWCNIKRPCAGELLFSDPSKLRVETPKGVERTKVDQAEFTKLWLQKSKDNLPGGLLERFNHLITERNIDIVRMSELDREIYAFKMEIKDDVIAQASMFSLQLQLAQLIRDVKLPVSNQVNYFPNPHQHFEEDLEKAIKLYLNSNSQTGITIWHSSSSDLSMFLKDMLSVAERQLEIGNLIDSISPSPFSITEMELLTKYSELSSKESLDFLTPEETDKFLEITSKIAEDRNLQAKVNEIEEHVSSGQLFKKLENLIDRWLTLSDDDRKKAILDKMKEMARGSGLDKQEQESTEKWYEKLYDETLQKRVTDPKKKLEDIVKKFEASERVVLQDLDHFLSDEHLFSRMHRDGYSFSDLIDLYRFMVANSGVSGIFSSESVFPSPSKHLVQMMQTTLDADYENMHDNLDKVYDYLALNPDSQEAKAALEQVPEALREKLKSSHIPDLLTPPVDAYVSALGMQYGMDNGVESNRIMTSTIPGIFNPTGYTMANYFDSLYELHLSIHDGSLNLESAKKFLEDKGVYCFIDNDRIQELVKLAKDKKYLSLTEIHQTLSKTENFAQASGHLLSSILPGASDIFQREANFGRPLATAMQNPTAINPYDYRGVGASKDLFSTPPDVPTIQNAVERAKYSLFSWPDFSREMIPKWEGLAHAFGSEIAHIHPQTFLYQLEGRCMGLSMLYMSAENFIDYTFITRNLLTVGALFQIKERDHLRLSDADNTFLEKSQAYIDWLQYHGNADLKTGGILTEHTWDINKLVQTFGRQTSMPSLLVTTPSHSMVVQVIGKAYRVTDPNFGHCDFPTLRQALLFLESSVQLTTEVRDRYGISPEKSVASQLKLYTTDSTKAKNTWFSSTDLGFSALEHMTTLDLMILRLGDVHIGRRRISWADLYRIGGTIDHKRIDEKTSEADLDKLKLDGDILHDFLSRHVLDPDLASTILYILDHYGIEDGTKEVSRKLIVATPRDLTALISGIKSKAQQVSSMLRNIMEDIGKAIKGTSAGDKDKISVTNVDVNGDEISFDFKDGGSTKKIKIPSHGLVKLFKDLGKMLNDLAGTGVMDMELGMSAVSIIQYARMVQAGKGSEAQALFDLFLDGKEMAEMTLGTVIQGVGKKFITDQGIDGFRLESLISKKLIKASTKVGGTLGKAFFRLGQMLELPILEAVAGVWSLYTSIEDLQHASSHSDTMAARVQIAFDTITLALTISAVAAPAAMLAAGPIAAIGMGAASIARNIALTEERHNAWNEYKHFLEEGSEHIVNAFPERGLLDFSGNHVLGNIVLDLRKNPPTLTGDRSYNANRWIGHKPGWSDSQVREKLSYAFSITPYYALARGHANSFWPSEVPKIPAGIYNTIILGYGITYQGTTEVVYLSNRIVWKEAVLDPTSRYYVPPLTAKKEESTVITGDTQTTVIPVRLLDSDSPERIAYASQYKDYKITIKGGKGGITVQIGGAGYYNITGAPGVENVISFRGIPPPLGVKFNLAQLEQPVPLTRPNGTSTDILKIRQKGISTVIGSSGGQDTLTGNRDTKFYVSPGGGIIYSGAGKNWYYIPKLDNNLTIVLTSNSTDHDLTLGMSSFELHSGGNNLNLLGLNGDNSTGIYIENANKSSSYEHWIGHFKVKFSDGITVEAIEKPLPGNSTNTTTLGFTKCDQSTWALKHPEEPGFVDNIVRWMKKYLWWFAPEVSIVQQHSRVSYYDNKKLFVYKPDKHTELDIRAQDEFGAVVEGAVGASYLLSSPPNIKTKSTEIVLAEDGDAPQLIDLGLLVPSLIKAKMTSKTSIDLEVSSPRYTVPMVLSWDPGDPPWKTVIEVNSYVRPTLGEWHRKIQQHPEQTHVLYHSSVLVPERLEGILSLNNTVTLMLSEVNKTKEHILGIENKGGINLKIWGTLHAGHIEGAMMNQIWTRFRNFASLKVFDITVPAYSIKYLDFQGSDKSSGNILFNSILESKYLKADIKPKTKFSHNTWRWYDEVQIFSTSLELEDFYRYRIHSETQELSRYLMYSQKLVSIQNRDFILKFFFVREGKGVGAIRFVFKNFFNGYLDGISERTLEKEAKPLMASNPYQFIDPGYRDHLELTLGKETFNLATMVREYCSYSYILPLGEDEQRRLTIPRQYWSLNLSVLTYTIDANKIKNGPEKTLLFFSDAMKEYRLPLATILKSSYYLDPVSGDLYITRIISSWKNEAFVLTLKEFKQNWDIFKDIVILAPHTELTTSTATALTFVGPELRHLEINFPMMFGDKRFEERIVSRASTIFPTNDQIIHYDPRVDKQFYALSDYMLWNLRDRTKGSSKRAKAYDNYLLASAMHLSSKEPKWKIPDSMLEYAIGYYRVQVPQWVRSHMRTYTLVKMPKGSIKISLITTQNDLFDRKPGGGFNIYFSLLGLNKHVKAQSDKPGDMLLDLDKDVILKVQKIDESEYSRKRIYVVAEIATEEERRLRPNSQVIVFPGGERFRYKRNVSDNKEEENDEEQEEEEDDDEENEDQEDDFN</sequence>
<evidence type="ECO:0000256" key="1">
    <source>
        <dbReference type="ARBA" id="ARBA00022670"/>
    </source>
</evidence>
<dbReference type="CDD" id="cd20495">
    <property type="entry name" value="C58_PaToxP-like"/>
    <property type="match status" value="1"/>
</dbReference>
<dbReference type="RefSeq" id="WP_213241010.1">
    <property type="nucleotide sequence ID" value="NZ_CP060791.1"/>
</dbReference>
<dbReference type="Pfam" id="PF12918">
    <property type="entry name" value="TcdB_N"/>
    <property type="match status" value="1"/>
</dbReference>
<dbReference type="Pfam" id="PF12919">
    <property type="entry name" value="TcdA_TcdB"/>
    <property type="match status" value="1"/>
</dbReference>
<feature type="region of interest" description="Disordered" evidence="4">
    <location>
        <begin position="3167"/>
        <end position="3200"/>
    </location>
</feature>
<feature type="domain" description="TcdA/TcdB toxin N-terminal helical" evidence="5">
    <location>
        <begin position="104"/>
        <end position="166"/>
    </location>
</feature>
<dbReference type="SUPFAM" id="SSF53448">
    <property type="entry name" value="Nucleotide-diphospho-sugar transferases"/>
    <property type="match status" value="1"/>
</dbReference>
<gene>
    <name evidence="7" type="ORF">H9Q19_05310</name>
</gene>
<dbReference type="InterPro" id="IPR006473">
    <property type="entry name" value="Peptidase_C58_Yopt"/>
</dbReference>
<dbReference type="NCBIfam" id="NF033479">
    <property type="entry name" value="Efa1_rel_toxin"/>
    <property type="match status" value="1"/>
</dbReference>
<dbReference type="InterPro" id="IPR024772">
    <property type="entry name" value="TcdA/TcdB_N"/>
</dbReference>
<evidence type="ECO:0000256" key="4">
    <source>
        <dbReference type="SAM" id="MobiDB-lite"/>
    </source>
</evidence>